<evidence type="ECO:0000259" key="16">
    <source>
        <dbReference type="Pfam" id="PF00586"/>
    </source>
</evidence>
<dbReference type="GO" id="GO:0006189">
    <property type="term" value="P:'de novo' IMP biosynthetic process"/>
    <property type="evidence" value="ECO:0007669"/>
    <property type="project" value="UniProtKB-UniRule"/>
</dbReference>
<dbReference type="GO" id="GO:0005524">
    <property type="term" value="F:ATP binding"/>
    <property type="evidence" value="ECO:0007669"/>
    <property type="project" value="UniProtKB-KW"/>
</dbReference>
<accession>A0A3E2N940</accession>
<evidence type="ECO:0000256" key="10">
    <source>
        <dbReference type="ARBA" id="ARBA00022840"/>
    </source>
</evidence>
<dbReference type="InterPro" id="IPR036921">
    <property type="entry name" value="PurM-like_N_sf"/>
</dbReference>
<comment type="catalytic activity">
    <reaction evidence="14 15">
        <text>2-formamido-N(1)-(5-O-phospho-beta-D-ribosyl)acetamidine + ATP = 5-amino-1-(5-phospho-beta-D-ribosyl)imidazole + ADP + phosphate + H(+)</text>
        <dbReference type="Rhea" id="RHEA:23032"/>
        <dbReference type="ChEBI" id="CHEBI:15378"/>
        <dbReference type="ChEBI" id="CHEBI:30616"/>
        <dbReference type="ChEBI" id="CHEBI:43474"/>
        <dbReference type="ChEBI" id="CHEBI:137981"/>
        <dbReference type="ChEBI" id="CHEBI:147287"/>
        <dbReference type="ChEBI" id="CHEBI:456216"/>
        <dbReference type="EC" id="6.3.3.1"/>
    </reaction>
</comment>
<dbReference type="RefSeq" id="WP_117418347.1">
    <property type="nucleotide sequence ID" value="NZ_BRPJ01000096.1"/>
</dbReference>
<dbReference type="GO" id="GO:0004637">
    <property type="term" value="F:phosphoribosylamine-glycine ligase activity"/>
    <property type="evidence" value="ECO:0007669"/>
    <property type="project" value="TreeGrafter"/>
</dbReference>
<evidence type="ECO:0000256" key="6">
    <source>
        <dbReference type="ARBA" id="ARBA00022490"/>
    </source>
</evidence>
<comment type="similarity">
    <text evidence="3 15">Belongs to the AIR synthase family.</text>
</comment>
<evidence type="ECO:0000256" key="3">
    <source>
        <dbReference type="ARBA" id="ARBA00010280"/>
    </source>
</evidence>
<evidence type="ECO:0000256" key="13">
    <source>
        <dbReference type="ARBA" id="ARBA00033093"/>
    </source>
</evidence>
<dbReference type="PANTHER" id="PTHR10520">
    <property type="entry name" value="TRIFUNCTIONAL PURINE BIOSYNTHETIC PROTEIN ADENOSINE-3-RELATED"/>
    <property type="match status" value="1"/>
</dbReference>
<dbReference type="InterPro" id="IPR016188">
    <property type="entry name" value="PurM-like_N"/>
</dbReference>
<keyword evidence="7 15" id="KW-0436">Ligase</keyword>
<comment type="subcellular location">
    <subcellularLocation>
        <location evidence="1 15">Cytoplasm</location>
    </subcellularLocation>
</comment>
<evidence type="ECO:0000256" key="4">
    <source>
        <dbReference type="ARBA" id="ARBA00013047"/>
    </source>
</evidence>
<dbReference type="Proteomes" id="UP001419084">
    <property type="component" value="Unassembled WGS sequence"/>
</dbReference>
<evidence type="ECO:0000256" key="14">
    <source>
        <dbReference type="ARBA" id="ARBA00049057"/>
    </source>
</evidence>
<dbReference type="UniPathway" id="UPA00074">
    <property type="reaction ID" value="UER00129"/>
</dbReference>
<dbReference type="GO" id="GO:0004641">
    <property type="term" value="F:phosphoribosylformylglycinamidine cyclo-ligase activity"/>
    <property type="evidence" value="ECO:0007669"/>
    <property type="project" value="UniProtKB-UniRule"/>
</dbReference>
<keyword evidence="8 15" id="KW-0547">Nucleotide-binding</keyword>
<dbReference type="AlphaFoldDB" id="A0A3E2N940"/>
<sequence length="341" mass="36371">MDYKNAGVDIEAGYKSVELMKKHVQETMRPEVLGGLGGFSGAFSMSAFKEMEKPTLVSGTDGVGTKLKLAFLMDRHNTVGIDCVAMCVNDIACAGGEPLFFLDYIACGKNYPEKIADIVSGVAEGCKQAGAALIGGETAEMPGFYPEDEYDLAGFAVGVVDEKNLITGKNIAAGDILIGIASSGVHSNGFSLVRKVFDVTKENLNVYYDELGTTLGESLIVPTKIYVKALKGVKEYGVAIKGCSHITGGGFYENIPRMLPDGICAEVEKNSYNVPPIFRLMEEKGEIAEEIMYNTFNMGIGMVLAVDPADQDKTMEAIRAAGEIPYVIGCTKAGEKGVVLC</sequence>
<evidence type="ECO:0000256" key="1">
    <source>
        <dbReference type="ARBA" id="ARBA00004496"/>
    </source>
</evidence>
<evidence type="ECO:0000256" key="15">
    <source>
        <dbReference type="HAMAP-Rule" id="MF_00741"/>
    </source>
</evidence>
<reference evidence="19 20" key="1">
    <citation type="submission" date="2018-07" db="EMBL/GenBank/DDBJ databases">
        <title>New species, Clostridium PI-S10-A1B.</title>
        <authorList>
            <person name="Krishna G."/>
            <person name="Summeta K."/>
            <person name="Shikha S."/>
            <person name="Prabhu P.B."/>
            <person name="Suresh K."/>
        </authorList>
    </citation>
    <scope>NUCLEOTIDE SEQUENCE [LARGE SCALE GENOMIC DNA]</scope>
    <source>
        <strain evidence="19 20">PI-S10-A1B</strain>
    </source>
</reference>
<comment type="pathway">
    <text evidence="2 15">Purine metabolism; IMP biosynthesis via de novo pathway; 5-amino-1-(5-phospho-D-ribosyl)imidazole from N(2)-formyl-N(1)-(5-phospho-D-ribosyl)glycinamide: step 2/2.</text>
</comment>
<evidence type="ECO:0000259" key="17">
    <source>
        <dbReference type="Pfam" id="PF02769"/>
    </source>
</evidence>
<feature type="domain" description="PurM-like N-terminal" evidence="16">
    <location>
        <begin position="54"/>
        <end position="160"/>
    </location>
</feature>
<proteinExistence type="inferred from homology"/>
<evidence type="ECO:0000256" key="9">
    <source>
        <dbReference type="ARBA" id="ARBA00022755"/>
    </source>
</evidence>
<dbReference type="SUPFAM" id="SSF56042">
    <property type="entry name" value="PurM C-terminal domain-like"/>
    <property type="match status" value="1"/>
</dbReference>
<gene>
    <name evidence="15 18" type="primary">purM</name>
    <name evidence="19" type="ORF">DS742_17945</name>
    <name evidence="18" type="ORF">LAD12857_44070</name>
</gene>
<dbReference type="NCBIfam" id="TIGR00878">
    <property type="entry name" value="purM"/>
    <property type="match status" value="1"/>
</dbReference>
<feature type="domain" description="PurM-like C-terminal" evidence="17">
    <location>
        <begin position="173"/>
        <end position="339"/>
    </location>
</feature>
<dbReference type="EMBL" id="BRPJ01000096">
    <property type="protein sequence ID" value="GLB32484.1"/>
    <property type="molecule type" value="Genomic_DNA"/>
</dbReference>
<dbReference type="SUPFAM" id="SSF55326">
    <property type="entry name" value="PurM N-terminal domain-like"/>
    <property type="match status" value="1"/>
</dbReference>
<dbReference type="GO" id="GO:0046084">
    <property type="term" value="P:adenine biosynthetic process"/>
    <property type="evidence" value="ECO:0007669"/>
    <property type="project" value="TreeGrafter"/>
</dbReference>
<dbReference type="Gene3D" id="3.90.650.10">
    <property type="entry name" value="PurM-like C-terminal domain"/>
    <property type="match status" value="1"/>
</dbReference>
<keyword evidence="21" id="KW-1185">Reference proteome</keyword>
<evidence type="ECO:0000256" key="5">
    <source>
        <dbReference type="ARBA" id="ARBA00020367"/>
    </source>
</evidence>
<name>A0A3E2N940_9FIRM</name>
<dbReference type="InterPro" id="IPR010918">
    <property type="entry name" value="PurM-like_C_dom"/>
</dbReference>
<dbReference type="EC" id="6.3.3.1" evidence="4 15"/>
<dbReference type="HAMAP" id="MF_00741">
    <property type="entry name" value="AIRS"/>
    <property type="match status" value="1"/>
</dbReference>
<reference evidence="18 21" key="2">
    <citation type="journal article" date="2024" name="Int. J. Syst. Evol. Microbiol.">
        <title>Lacrimispora brassicae sp. nov. isolated from fermented cabbage, and proposal of Clostridium indicum Gundawar et al. 2019 and Clostridium methoxybenzovorans Mechichi et al. 1999 as heterotypic synonyms of Lacrimispora amygdalina (Parshina et al. 2003) Haas and Blanchard 2020 and Lacrimispora indolis (McClung and McCoy 1957) Haas and Blanchard 2020, respectively.</title>
        <authorList>
            <person name="Kobayashi H."/>
            <person name="Tanizawa Y."/>
            <person name="Sakamoto M."/>
            <person name="Ohkuma M."/>
            <person name="Tohno M."/>
        </authorList>
    </citation>
    <scope>NUCLEOTIDE SEQUENCE [LARGE SCALE GENOMIC DNA]</scope>
    <source>
        <strain evidence="18 21">DSM 12857</strain>
    </source>
</reference>
<dbReference type="FunFam" id="3.30.1330.10:FF:000001">
    <property type="entry name" value="Phosphoribosylformylglycinamidine cyclo-ligase"/>
    <property type="match status" value="1"/>
</dbReference>
<dbReference type="Pfam" id="PF00586">
    <property type="entry name" value="AIRS"/>
    <property type="match status" value="1"/>
</dbReference>
<dbReference type="CDD" id="cd02196">
    <property type="entry name" value="PurM"/>
    <property type="match status" value="1"/>
</dbReference>
<protein>
    <recommendedName>
        <fullName evidence="5 15">Phosphoribosylformylglycinamidine cyclo-ligase</fullName>
        <ecNumber evidence="4 15">6.3.3.1</ecNumber>
    </recommendedName>
    <alternativeName>
        <fullName evidence="12 15">AIR synthase</fullName>
    </alternativeName>
    <alternativeName>
        <fullName evidence="13 15">AIRS</fullName>
    </alternativeName>
    <alternativeName>
        <fullName evidence="11 15">Phosphoribosyl-aminoimidazole synthetase</fullName>
    </alternativeName>
</protein>
<dbReference type="EMBL" id="QOHO01000059">
    <property type="protein sequence ID" value="RFZ77523.1"/>
    <property type="molecule type" value="Genomic_DNA"/>
</dbReference>
<keyword evidence="9 15" id="KW-0658">Purine biosynthesis</keyword>
<dbReference type="GO" id="GO:0005829">
    <property type="term" value="C:cytosol"/>
    <property type="evidence" value="ECO:0007669"/>
    <property type="project" value="TreeGrafter"/>
</dbReference>
<organism evidence="19 20">
    <name type="scientific">Lacrimispora amygdalina</name>
    <dbReference type="NCBI Taxonomy" id="253257"/>
    <lineage>
        <taxon>Bacteria</taxon>
        <taxon>Bacillati</taxon>
        <taxon>Bacillota</taxon>
        <taxon>Clostridia</taxon>
        <taxon>Lachnospirales</taxon>
        <taxon>Lachnospiraceae</taxon>
        <taxon>Lacrimispora</taxon>
    </lineage>
</organism>
<dbReference type="FunFam" id="3.90.650.10:FF:000011">
    <property type="entry name" value="Phosphoribosylformylglycinamidine cyclo-ligase"/>
    <property type="match status" value="1"/>
</dbReference>
<evidence type="ECO:0000256" key="12">
    <source>
        <dbReference type="ARBA" id="ARBA00032931"/>
    </source>
</evidence>
<evidence type="ECO:0000313" key="20">
    <source>
        <dbReference type="Proteomes" id="UP000260680"/>
    </source>
</evidence>
<evidence type="ECO:0000313" key="19">
    <source>
        <dbReference type="EMBL" id="RFZ77523.1"/>
    </source>
</evidence>
<keyword evidence="6 15" id="KW-0963">Cytoplasm</keyword>
<comment type="caution">
    <text evidence="19">The sequence shown here is derived from an EMBL/GenBank/DDBJ whole genome shotgun (WGS) entry which is preliminary data.</text>
</comment>
<dbReference type="Gene3D" id="3.30.1330.10">
    <property type="entry name" value="PurM-like, N-terminal domain"/>
    <property type="match status" value="1"/>
</dbReference>
<dbReference type="OrthoDB" id="9802507at2"/>
<evidence type="ECO:0000256" key="8">
    <source>
        <dbReference type="ARBA" id="ARBA00022741"/>
    </source>
</evidence>
<evidence type="ECO:0000313" key="18">
    <source>
        <dbReference type="EMBL" id="GLB32484.1"/>
    </source>
</evidence>
<dbReference type="InterPro" id="IPR004733">
    <property type="entry name" value="PurM_cligase"/>
</dbReference>
<evidence type="ECO:0000256" key="7">
    <source>
        <dbReference type="ARBA" id="ARBA00022598"/>
    </source>
</evidence>
<dbReference type="InterPro" id="IPR036676">
    <property type="entry name" value="PurM-like_C_sf"/>
</dbReference>
<evidence type="ECO:0000313" key="21">
    <source>
        <dbReference type="Proteomes" id="UP001419084"/>
    </source>
</evidence>
<dbReference type="Proteomes" id="UP000260680">
    <property type="component" value="Unassembled WGS sequence"/>
</dbReference>
<dbReference type="PANTHER" id="PTHR10520:SF12">
    <property type="entry name" value="TRIFUNCTIONAL PURINE BIOSYNTHETIC PROTEIN ADENOSINE-3"/>
    <property type="match status" value="1"/>
</dbReference>
<evidence type="ECO:0000256" key="11">
    <source>
        <dbReference type="ARBA" id="ARBA00031908"/>
    </source>
</evidence>
<dbReference type="Pfam" id="PF02769">
    <property type="entry name" value="AIRS_C"/>
    <property type="match status" value="1"/>
</dbReference>
<keyword evidence="10 15" id="KW-0067">ATP-binding</keyword>
<evidence type="ECO:0000256" key="2">
    <source>
        <dbReference type="ARBA" id="ARBA00004686"/>
    </source>
</evidence>